<feature type="transmembrane region" description="Helical" evidence="1">
    <location>
        <begin position="201"/>
        <end position="223"/>
    </location>
</feature>
<name>A0A4S8HZE0_9BACT</name>
<feature type="transmembrane region" description="Helical" evidence="1">
    <location>
        <begin position="129"/>
        <end position="148"/>
    </location>
</feature>
<keyword evidence="1" id="KW-0812">Transmembrane</keyword>
<sequence length="468" mass="53906">MRTYLHKIKYNHLVAILVSAFILCFLALYNRYPLTFNHDSGVYLENGFGGTVAYDRPILYGLFLYFSSLQQTLWFSVITQALIVSLIIYYYFRYFAPASNFIPFYLGFTLLISFFMGGSFNVSWLMPDVFTPVCVLCMGLLLANELKVRDNIIISSLLVLSIGIHNSHFYICMGLSLLLLIGFAFRSILKIYRVAGVRLKGIAFVMILIIAGNLFVGAVHYMFEGRFKSSRGGSIFIMSNLIEMGIIDRYLTESCKEKNYELCRYKDSLPNNFLWAENGPIYKTGGWEGNEKKYATIIKDMLMTPKYLRMFSYKSWVYTCKQFFNFDIVEVKVPSNRVNEAIAANYASAESLRHSRSKQSTDSISFGFINFAQNIVVAACLVIYSLVFIFNKMTVRYRFFIAFILLSLIANAWVCGTFSGVFPRYQIRVMWLLPLPLFLYLTEQFSQILIFKRFGTMPKPESVRNETV</sequence>
<accession>A0A4S8HZE0</accession>
<reference evidence="2 3" key="1">
    <citation type="submission" date="2019-04" db="EMBL/GenBank/DDBJ databases">
        <title>Niastella caeni sp. nov., isolated from activated sludge.</title>
        <authorList>
            <person name="Sheng M."/>
        </authorList>
    </citation>
    <scope>NUCLEOTIDE SEQUENCE [LARGE SCALE GENOMIC DNA]</scope>
    <source>
        <strain evidence="2 3">HX-2-15</strain>
    </source>
</reference>
<proteinExistence type="predicted"/>
<evidence type="ECO:0000313" key="3">
    <source>
        <dbReference type="Proteomes" id="UP000306918"/>
    </source>
</evidence>
<feature type="transmembrane region" description="Helical" evidence="1">
    <location>
        <begin position="363"/>
        <end position="387"/>
    </location>
</feature>
<feature type="transmembrane region" description="Helical" evidence="1">
    <location>
        <begin position="169"/>
        <end position="189"/>
    </location>
</feature>
<dbReference type="RefSeq" id="WP_136575708.1">
    <property type="nucleotide sequence ID" value="NZ_STFF01000001.1"/>
</dbReference>
<evidence type="ECO:0000256" key="1">
    <source>
        <dbReference type="SAM" id="Phobius"/>
    </source>
</evidence>
<feature type="transmembrane region" description="Helical" evidence="1">
    <location>
        <begin position="399"/>
        <end position="422"/>
    </location>
</feature>
<feature type="transmembrane region" description="Helical" evidence="1">
    <location>
        <begin position="104"/>
        <end position="123"/>
    </location>
</feature>
<organism evidence="2 3">
    <name type="scientific">Niastella caeni</name>
    <dbReference type="NCBI Taxonomy" id="2569763"/>
    <lineage>
        <taxon>Bacteria</taxon>
        <taxon>Pseudomonadati</taxon>
        <taxon>Bacteroidota</taxon>
        <taxon>Chitinophagia</taxon>
        <taxon>Chitinophagales</taxon>
        <taxon>Chitinophagaceae</taxon>
        <taxon>Niastella</taxon>
    </lineage>
</organism>
<feature type="transmembrane region" description="Helical" evidence="1">
    <location>
        <begin position="73"/>
        <end position="92"/>
    </location>
</feature>
<evidence type="ECO:0000313" key="2">
    <source>
        <dbReference type="EMBL" id="THU41218.1"/>
    </source>
</evidence>
<dbReference type="OrthoDB" id="7238679at2"/>
<feature type="transmembrane region" description="Helical" evidence="1">
    <location>
        <begin position="12"/>
        <end position="29"/>
    </location>
</feature>
<feature type="transmembrane region" description="Helical" evidence="1">
    <location>
        <begin position="429"/>
        <end position="450"/>
    </location>
</feature>
<keyword evidence="1" id="KW-0472">Membrane</keyword>
<keyword evidence="3" id="KW-1185">Reference proteome</keyword>
<protein>
    <submittedName>
        <fullName evidence="2">Uncharacterized protein</fullName>
    </submittedName>
</protein>
<keyword evidence="1" id="KW-1133">Transmembrane helix</keyword>
<comment type="caution">
    <text evidence="2">The sequence shown here is derived from an EMBL/GenBank/DDBJ whole genome shotgun (WGS) entry which is preliminary data.</text>
</comment>
<gene>
    <name evidence="2" type="ORF">FAM09_03645</name>
</gene>
<dbReference type="AlphaFoldDB" id="A0A4S8HZE0"/>
<dbReference type="Proteomes" id="UP000306918">
    <property type="component" value="Unassembled WGS sequence"/>
</dbReference>
<dbReference type="EMBL" id="STFF01000001">
    <property type="protein sequence ID" value="THU41218.1"/>
    <property type="molecule type" value="Genomic_DNA"/>
</dbReference>